<dbReference type="Proteomes" id="UP001161017">
    <property type="component" value="Unassembled WGS sequence"/>
</dbReference>
<gene>
    <name evidence="5" type="ORF">OHK93_004774</name>
</gene>
<dbReference type="Pfam" id="PF07859">
    <property type="entry name" value="Abhydrolase_3"/>
    <property type="match status" value="1"/>
</dbReference>
<sequence length="572" mass="63082">MKVFPHFTTGIISNSDDRVPSVLSSLGLNISSKRHGPAAGPEMDRRNGAFNIDFVAMSYDVGFSKPAPEIFNAALHLSGQEVLAETQLIHVGDDIEQDYHGRTSTCDKWDLRTELIIKFLRSVLSAPSPRGALAQQRSTLVDPGIKGRIWISKVTFPPPPEVHSALDLLCKAIDQLKEDYAAIYEVPATLPVEAEWTGFRPNVDAQRQRSDLSEQQHYEKLQADVQNPLTILYFHGGAYIMMDPATHREPVSKLCRLTGGRALNVRYRLVPQNPFPAALLDALIAYLSLLHPPPGSYHELVDPSHIVLAGDSAGGHLSISLIQLLLQINRDSVRNSRASFDFHGSKISLPLPLPAGSASASPWLDMTHCMPSEFSNGQYDYLPPPLTKERVSKWPADTIWPTKPPRGDLFCNTNLLNHPLVSPAGAKDWTGAPPIWMGYGTEMLVDGGKQVASRMAKQGVKVQWEQWEAMCHCFGMVLLQTDMSRHFFKDWAEAIKGMTGLDLASGARTFDGVQTKAVLFGIHASKETGKETRLSLETLAVMSDEEADARMKSAVQARKDNPKLAEQVTPKL</sequence>
<comment type="caution">
    <text evidence="5">The sequence shown here is derived from an EMBL/GenBank/DDBJ whole genome shotgun (WGS) entry which is preliminary data.</text>
</comment>
<dbReference type="GO" id="GO:0016787">
    <property type="term" value="F:hydrolase activity"/>
    <property type="evidence" value="ECO:0007669"/>
    <property type="project" value="UniProtKB-KW"/>
</dbReference>
<dbReference type="AlphaFoldDB" id="A0AA43U0M0"/>
<keyword evidence="6" id="KW-1185">Reference proteome</keyword>
<evidence type="ECO:0000256" key="2">
    <source>
        <dbReference type="ARBA" id="ARBA00022801"/>
    </source>
</evidence>
<dbReference type="PROSITE" id="PS01173">
    <property type="entry name" value="LIPASE_GDXG_HIS"/>
    <property type="match status" value="1"/>
</dbReference>
<name>A0AA43U0M0_9LECA</name>
<dbReference type="PANTHER" id="PTHR48081">
    <property type="entry name" value="AB HYDROLASE SUPERFAMILY PROTEIN C4A8.06C"/>
    <property type="match status" value="1"/>
</dbReference>
<dbReference type="SUPFAM" id="SSF56784">
    <property type="entry name" value="HAD-like"/>
    <property type="match status" value="1"/>
</dbReference>
<dbReference type="InterPro" id="IPR002168">
    <property type="entry name" value="Lipase_GDXG_HIS_AS"/>
</dbReference>
<evidence type="ECO:0000256" key="3">
    <source>
        <dbReference type="SAM" id="MobiDB-lite"/>
    </source>
</evidence>
<feature type="region of interest" description="Disordered" evidence="3">
    <location>
        <begin position="551"/>
        <end position="572"/>
    </location>
</feature>
<dbReference type="InterPro" id="IPR023214">
    <property type="entry name" value="HAD_sf"/>
</dbReference>
<evidence type="ECO:0000256" key="1">
    <source>
        <dbReference type="ARBA" id="ARBA00010515"/>
    </source>
</evidence>
<dbReference type="PANTHER" id="PTHR48081:SF25">
    <property type="entry name" value="PUTATIVE (AFU_ORTHOLOGUE AFUA_3G11560)-RELATED"/>
    <property type="match status" value="1"/>
</dbReference>
<dbReference type="InterPro" id="IPR013094">
    <property type="entry name" value="AB_hydrolase_3"/>
</dbReference>
<keyword evidence="2" id="KW-0378">Hydrolase</keyword>
<feature type="domain" description="Alpha/beta hydrolase fold-3" evidence="4">
    <location>
        <begin position="231"/>
        <end position="474"/>
    </location>
</feature>
<dbReference type="Gene3D" id="3.40.50.1820">
    <property type="entry name" value="alpha/beta hydrolase"/>
    <property type="match status" value="1"/>
</dbReference>
<evidence type="ECO:0000313" key="5">
    <source>
        <dbReference type="EMBL" id="MDI1492990.1"/>
    </source>
</evidence>
<reference evidence="5" key="1">
    <citation type="journal article" date="2023" name="Genome Biol. Evol.">
        <title>First Whole Genome Sequence and Flow Cytometry Genome Size Data for the Lichen-Forming Fungus Ramalina farinacea (Ascomycota).</title>
        <authorList>
            <person name="Llewellyn T."/>
            <person name="Mian S."/>
            <person name="Hill R."/>
            <person name="Leitch I.J."/>
            <person name="Gaya E."/>
        </authorList>
    </citation>
    <scope>NUCLEOTIDE SEQUENCE</scope>
    <source>
        <strain evidence="5">LIQ254RAFAR</strain>
    </source>
</reference>
<organism evidence="5 6">
    <name type="scientific">Ramalina farinacea</name>
    <dbReference type="NCBI Taxonomy" id="258253"/>
    <lineage>
        <taxon>Eukaryota</taxon>
        <taxon>Fungi</taxon>
        <taxon>Dikarya</taxon>
        <taxon>Ascomycota</taxon>
        <taxon>Pezizomycotina</taxon>
        <taxon>Lecanoromycetes</taxon>
        <taxon>OSLEUM clade</taxon>
        <taxon>Lecanoromycetidae</taxon>
        <taxon>Lecanorales</taxon>
        <taxon>Lecanorineae</taxon>
        <taxon>Ramalinaceae</taxon>
        <taxon>Ramalina</taxon>
    </lineage>
</organism>
<dbReference type="Gene3D" id="3.40.50.1000">
    <property type="entry name" value="HAD superfamily/HAD-like"/>
    <property type="match status" value="1"/>
</dbReference>
<dbReference type="InterPro" id="IPR050300">
    <property type="entry name" value="GDXG_lipolytic_enzyme"/>
</dbReference>
<dbReference type="InterPro" id="IPR029058">
    <property type="entry name" value="AB_hydrolase_fold"/>
</dbReference>
<protein>
    <recommendedName>
        <fullName evidence="4">Alpha/beta hydrolase fold-3 domain-containing protein</fullName>
    </recommendedName>
</protein>
<evidence type="ECO:0000259" key="4">
    <source>
        <dbReference type="Pfam" id="PF07859"/>
    </source>
</evidence>
<accession>A0AA43U0M0</accession>
<comment type="similarity">
    <text evidence="1">Belongs to the 'GDXG' lipolytic enzyme family.</text>
</comment>
<proteinExistence type="inferred from homology"/>
<dbReference type="InterPro" id="IPR036412">
    <property type="entry name" value="HAD-like_sf"/>
</dbReference>
<dbReference type="EMBL" id="JAPUFD010000022">
    <property type="protein sequence ID" value="MDI1492990.1"/>
    <property type="molecule type" value="Genomic_DNA"/>
</dbReference>
<evidence type="ECO:0000313" key="6">
    <source>
        <dbReference type="Proteomes" id="UP001161017"/>
    </source>
</evidence>
<dbReference type="SUPFAM" id="SSF53474">
    <property type="entry name" value="alpha/beta-Hydrolases"/>
    <property type="match status" value="1"/>
</dbReference>